<reference evidence="7 8" key="1">
    <citation type="journal article" date="2013" name="Antonie Van Leeuwenhoek">
        <title>Dongia rigui sp. nov., isolated from freshwater of a large wetland in Korea.</title>
        <authorList>
            <person name="Baik K.S."/>
            <person name="Hwang Y.M."/>
            <person name="Choi J.S."/>
            <person name="Kwon J."/>
            <person name="Seong C.N."/>
        </authorList>
    </citation>
    <scope>NUCLEOTIDE SEQUENCE [LARGE SCALE GENOMIC DNA]</scope>
    <source>
        <strain evidence="7 8">04SU4-P</strain>
    </source>
</reference>
<dbReference type="EC" id="1.8.5.-" evidence="5"/>
<dbReference type="GO" id="GO:0016491">
    <property type="term" value="F:oxidoreductase activity"/>
    <property type="evidence" value="ECO:0007669"/>
    <property type="project" value="UniProtKB-KW"/>
</dbReference>
<protein>
    <recommendedName>
        <fullName evidence="5">Protein-methionine-sulfoxide reductase catalytic subunit MsrP</fullName>
        <ecNumber evidence="5">1.8.5.-</ecNumber>
    </recommendedName>
</protein>
<keyword evidence="1 5" id="KW-0500">Molybdenum</keyword>
<dbReference type="InterPro" id="IPR022867">
    <property type="entry name" value="MsrP"/>
</dbReference>
<evidence type="ECO:0000256" key="1">
    <source>
        <dbReference type="ARBA" id="ARBA00022505"/>
    </source>
</evidence>
<proteinExistence type="inferred from homology"/>
<comment type="caution">
    <text evidence="7">The sequence shown here is derived from an EMBL/GenBank/DDBJ whole genome shotgun (WGS) entry which is preliminary data.</text>
</comment>
<dbReference type="InterPro" id="IPR036374">
    <property type="entry name" value="OxRdtase_Mopterin-bd_sf"/>
</dbReference>
<evidence type="ECO:0000256" key="3">
    <source>
        <dbReference type="ARBA" id="ARBA00022729"/>
    </source>
</evidence>
<evidence type="ECO:0000256" key="5">
    <source>
        <dbReference type="HAMAP-Rule" id="MF_01206"/>
    </source>
</evidence>
<dbReference type="HAMAP" id="MF_01206">
    <property type="entry name" value="MsrP"/>
    <property type="match status" value="1"/>
</dbReference>
<comment type="catalytic activity">
    <reaction evidence="5">
        <text>L-methionyl-[protein] + a quinone + H2O = L-methionyl-(R)-S-oxide-[protein] + a quinol</text>
        <dbReference type="Rhea" id="RHEA:51296"/>
        <dbReference type="Rhea" id="RHEA-COMP:12313"/>
        <dbReference type="Rhea" id="RHEA-COMP:12314"/>
        <dbReference type="ChEBI" id="CHEBI:15377"/>
        <dbReference type="ChEBI" id="CHEBI:16044"/>
        <dbReference type="ChEBI" id="CHEBI:24646"/>
        <dbReference type="ChEBI" id="CHEBI:45764"/>
        <dbReference type="ChEBI" id="CHEBI:132124"/>
    </reaction>
</comment>
<comment type="function">
    <text evidence="5">Part of the MsrPQ system that repairs oxidized periplasmic proteins containing methionine sulfoxide residues (Met-O), using respiratory chain electrons. Thus protects these proteins from oxidative-stress damage caused by reactive species of oxygen and chlorine generated by the host defense mechanisms. MsrPQ is essential for the maintenance of envelope integrity under bleach stress, rescuing a wide series of structurally unrelated periplasmic proteins from methionine oxidation. The catalytic subunit MsrP is non-stereospecific, being able to reduce both (R-) and (S-) diastereoisomers of methionine sulfoxide.</text>
</comment>
<dbReference type="PANTHER" id="PTHR43032:SF3">
    <property type="entry name" value="PROTEIN-METHIONINE-SULFOXIDE REDUCTASE CATALYTIC SUBUNIT MSRP"/>
    <property type="match status" value="1"/>
</dbReference>
<comment type="similarity">
    <text evidence="5">Belongs to the MsrP family.</text>
</comment>
<dbReference type="EMBL" id="JAXCLX010000003">
    <property type="protein sequence ID" value="MDY0873913.1"/>
    <property type="molecule type" value="Genomic_DNA"/>
</dbReference>
<comment type="catalytic activity">
    <reaction evidence="5">
        <text>L-methionyl-[protein] + a quinone + H2O = L-methionyl-(S)-S-oxide-[protein] + a quinol</text>
        <dbReference type="Rhea" id="RHEA:51292"/>
        <dbReference type="Rhea" id="RHEA-COMP:12313"/>
        <dbReference type="Rhea" id="RHEA-COMP:12315"/>
        <dbReference type="ChEBI" id="CHEBI:15377"/>
        <dbReference type="ChEBI" id="CHEBI:16044"/>
        <dbReference type="ChEBI" id="CHEBI:24646"/>
        <dbReference type="ChEBI" id="CHEBI:44120"/>
        <dbReference type="ChEBI" id="CHEBI:132124"/>
    </reaction>
</comment>
<organism evidence="7 8">
    <name type="scientific">Dongia rigui</name>
    <dbReference type="NCBI Taxonomy" id="940149"/>
    <lineage>
        <taxon>Bacteria</taxon>
        <taxon>Pseudomonadati</taxon>
        <taxon>Pseudomonadota</taxon>
        <taxon>Alphaproteobacteria</taxon>
        <taxon>Rhodospirillales</taxon>
        <taxon>Dongiaceae</taxon>
        <taxon>Dongia</taxon>
    </lineage>
</organism>
<keyword evidence="3 5" id="KW-0732">Signal</keyword>
<evidence type="ECO:0000256" key="4">
    <source>
        <dbReference type="ARBA" id="ARBA00023002"/>
    </source>
</evidence>
<feature type="binding site" evidence="5">
    <location>
        <begin position="90"/>
        <end position="91"/>
    </location>
    <ligand>
        <name>Mo-molybdopterin</name>
        <dbReference type="ChEBI" id="CHEBI:71302"/>
    </ligand>
</feature>
<feature type="binding site" evidence="5">
    <location>
        <position position="87"/>
    </location>
    <ligand>
        <name>Mo-molybdopterin</name>
        <dbReference type="ChEBI" id="CHEBI:71302"/>
    </ligand>
</feature>
<evidence type="ECO:0000313" key="7">
    <source>
        <dbReference type="EMBL" id="MDY0873913.1"/>
    </source>
</evidence>
<dbReference type="Proteomes" id="UP001271769">
    <property type="component" value="Unassembled WGS sequence"/>
</dbReference>
<dbReference type="Gene3D" id="3.90.420.10">
    <property type="entry name" value="Oxidoreductase, molybdopterin-binding domain"/>
    <property type="match status" value="1"/>
</dbReference>
<dbReference type="RefSeq" id="WP_320502384.1">
    <property type="nucleotide sequence ID" value="NZ_JAXCLX010000003.1"/>
</dbReference>
<evidence type="ECO:0000259" key="6">
    <source>
        <dbReference type="Pfam" id="PF00174"/>
    </source>
</evidence>
<gene>
    <name evidence="5 7" type="primary">msrP</name>
    <name evidence="7" type="ORF">SMD31_18375</name>
</gene>
<evidence type="ECO:0000256" key="2">
    <source>
        <dbReference type="ARBA" id="ARBA00022723"/>
    </source>
</evidence>
<feature type="binding site" evidence="5">
    <location>
        <position position="144"/>
    </location>
    <ligand>
        <name>Mo-molybdopterin</name>
        <dbReference type="ChEBI" id="CHEBI:71302"/>
    </ligand>
    <ligandPart>
        <name>Mo</name>
        <dbReference type="ChEBI" id="CHEBI:28685"/>
    </ligandPart>
</feature>
<comment type="cofactor">
    <cofactor evidence="5">
        <name>Mo-molybdopterin</name>
        <dbReference type="ChEBI" id="CHEBI:71302"/>
    </cofactor>
    <text evidence="5">Binds 1 Mo-molybdopterin (Mo-MPT) cofactor per subunit.</text>
</comment>
<accession>A0ABU5E319</accession>
<keyword evidence="8" id="KW-1185">Reference proteome</keyword>
<dbReference type="PANTHER" id="PTHR43032">
    <property type="entry name" value="PROTEIN-METHIONINE-SULFOXIDE REDUCTASE"/>
    <property type="match status" value="1"/>
</dbReference>
<evidence type="ECO:0000313" key="8">
    <source>
        <dbReference type="Proteomes" id="UP001271769"/>
    </source>
</evidence>
<dbReference type="Pfam" id="PF00174">
    <property type="entry name" value="Oxidored_molyb"/>
    <property type="match status" value="1"/>
</dbReference>
<dbReference type="InterPro" id="IPR000572">
    <property type="entry name" value="OxRdtase_Mopterin-bd_dom"/>
</dbReference>
<sequence>MWIRKTRGWEMKESLATPESVFRNRRRFLAGAAGAMFAPALLACEKKAAAEGDATPDPSAGLYPVKRNPKYTLDRDLTAEADATTYNNYYEFGTSKDIYDAAQALPIRPWTITIDGLVAKPQTIDIDALLKAMPLEERLYRHRCVEAWSMAVPWSGFPLSALVKMAEPQSGAKFLRFETFMNADVAPGQSDPLYPWPYIEGLTLAEATNDLAFVATGIYGKAMPKQNGAPFRLALPWKYGFKSAKAIQRITFTDEQPVGLWQALQSSEYGFYANVNPAFAHPRWSQESERVLGSGERVPTKIFNGYGEFVASLYPDLNDRNYFY</sequence>
<dbReference type="NCBIfam" id="NF003767">
    <property type="entry name" value="PRK05363.1"/>
    <property type="match status" value="1"/>
</dbReference>
<keyword evidence="4 5" id="KW-0560">Oxidoreductase</keyword>
<feature type="domain" description="Oxidoreductase molybdopterin-binding" evidence="6">
    <location>
        <begin position="108"/>
        <end position="261"/>
    </location>
</feature>
<dbReference type="SUPFAM" id="SSF56524">
    <property type="entry name" value="Oxidoreductase molybdopterin-binding domain"/>
    <property type="match status" value="1"/>
</dbReference>
<feature type="binding site" evidence="5">
    <location>
        <position position="232"/>
    </location>
    <ligand>
        <name>Mo-molybdopterin</name>
        <dbReference type="ChEBI" id="CHEBI:71302"/>
    </ligand>
</feature>
<feature type="binding site" evidence="5">
    <location>
        <position position="179"/>
    </location>
    <ligand>
        <name>Mo-molybdopterin</name>
        <dbReference type="ChEBI" id="CHEBI:71302"/>
    </ligand>
</feature>
<keyword evidence="2 5" id="KW-0479">Metal-binding</keyword>
<comment type="subunit">
    <text evidence="5">Heterodimer of a catalytic subunit (MsrP) and a heme-binding subunit (MsrQ).</text>
</comment>
<name>A0ABU5E319_9PROT</name>
<feature type="binding site" evidence="5">
    <location>
        <position position="227"/>
    </location>
    <ligand>
        <name>Mo-molybdopterin</name>
        <dbReference type="ChEBI" id="CHEBI:71302"/>
    </ligand>
</feature>
<feature type="binding site" evidence="5">
    <location>
        <begin position="243"/>
        <end position="245"/>
    </location>
    <ligand>
        <name>Mo-molybdopterin</name>
        <dbReference type="ChEBI" id="CHEBI:71302"/>
    </ligand>
</feature>